<proteinExistence type="inferred from homology"/>
<sequence>MVLSLARMSLPAIPPLAMQLCELADQYCLKVDIPGYEKDEVKIGLDGNLLTVTANQKDSEEKREKDQSLKTVYSERDLGQQVSRSIRLPADINSEGITAQHQLGQLLITIQKSPEKSRTVQIQ</sequence>
<accession>A0A0H5QMC8</accession>
<dbReference type="InterPro" id="IPR002068">
    <property type="entry name" value="A-crystallin/Hsp20_dom"/>
</dbReference>
<dbReference type="EMBL" id="HACM01002290">
    <property type="protein sequence ID" value="CRZ02732.1"/>
    <property type="molecule type" value="Transcribed_RNA"/>
</dbReference>
<dbReference type="AlphaFoldDB" id="A0A0H5QMC8"/>
<dbReference type="CDD" id="cd06464">
    <property type="entry name" value="ACD_sHsps-like"/>
    <property type="match status" value="1"/>
</dbReference>
<protein>
    <recommendedName>
        <fullName evidence="4">SHSP domain-containing protein</fullName>
    </recommendedName>
</protein>
<comment type="similarity">
    <text evidence="2 3">Belongs to the small heat shock protein (HSP20) family.</text>
</comment>
<dbReference type="Pfam" id="PF00011">
    <property type="entry name" value="HSP20"/>
    <property type="match status" value="1"/>
</dbReference>
<dbReference type="PROSITE" id="PS01031">
    <property type="entry name" value="SHSP"/>
    <property type="match status" value="1"/>
</dbReference>
<organism evidence="5">
    <name type="scientific">Spongospora subterranea</name>
    <dbReference type="NCBI Taxonomy" id="70186"/>
    <lineage>
        <taxon>Eukaryota</taxon>
        <taxon>Sar</taxon>
        <taxon>Rhizaria</taxon>
        <taxon>Endomyxa</taxon>
        <taxon>Phytomyxea</taxon>
        <taxon>Plasmodiophorida</taxon>
        <taxon>Plasmodiophoridae</taxon>
        <taxon>Spongospora</taxon>
    </lineage>
</organism>
<dbReference type="SUPFAM" id="SSF49764">
    <property type="entry name" value="HSP20-like chaperones"/>
    <property type="match status" value="1"/>
</dbReference>
<name>A0A0H5QMC8_9EUKA</name>
<dbReference type="InterPro" id="IPR031107">
    <property type="entry name" value="Small_HSP"/>
</dbReference>
<evidence type="ECO:0000259" key="4">
    <source>
        <dbReference type="PROSITE" id="PS01031"/>
    </source>
</evidence>
<evidence type="ECO:0000256" key="1">
    <source>
        <dbReference type="ARBA" id="ARBA00023016"/>
    </source>
</evidence>
<dbReference type="InterPro" id="IPR008978">
    <property type="entry name" value="HSP20-like_chaperone"/>
</dbReference>
<keyword evidence="1" id="KW-0346">Stress response</keyword>
<dbReference type="EMBL" id="HACM01002291">
    <property type="protein sequence ID" value="CRZ02733.1"/>
    <property type="molecule type" value="Transcribed_RNA"/>
</dbReference>
<dbReference type="Gene3D" id="2.60.40.790">
    <property type="match status" value="1"/>
</dbReference>
<evidence type="ECO:0000313" key="5">
    <source>
        <dbReference type="EMBL" id="CRZ02732.1"/>
    </source>
</evidence>
<evidence type="ECO:0000256" key="3">
    <source>
        <dbReference type="RuleBase" id="RU003616"/>
    </source>
</evidence>
<reference evidence="5" key="1">
    <citation type="submission" date="2015-04" db="EMBL/GenBank/DDBJ databases">
        <title>The genome sequence of the plant pathogenic Rhizarian Plasmodiophora brassicae reveals insights in its biotrophic life cycle and the origin of chitin synthesis.</title>
        <authorList>
            <person name="Schwelm A."/>
            <person name="Fogelqvist J."/>
            <person name="Knaust A."/>
            <person name="Julke S."/>
            <person name="Lilja T."/>
            <person name="Dhandapani V."/>
            <person name="Bonilla-Rosso G."/>
            <person name="Karlsson M."/>
            <person name="Shevchenko A."/>
            <person name="Choi S.R."/>
            <person name="Kim H.G."/>
            <person name="Park J.Y."/>
            <person name="Lim Y.P."/>
            <person name="Ludwig-Muller J."/>
            <person name="Dixelius C."/>
        </authorList>
    </citation>
    <scope>NUCLEOTIDE SEQUENCE</scope>
    <source>
        <tissue evidence="5">Potato root galls</tissue>
    </source>
</reference>
<dbReference type="PANTHER" id="PTHR11527">
    <property type="entry name" value="HEAT-SHOCK PROTEIN 20 FAMILY MEMBER"/>
    <property type="match status" value="1"/>
</dbReference>
<evidence type="ECO:0000256" key="2">
    <source>
        <dbReference type="PROSITE-ProRule" id="PRU00285"/>
    </source>
</evidence>
<feature type="domain" description="SHSP" evidence="4">
    <location>
        <begin position="7"/>
        <end position="123"/>
    </location>
</feature>